<accession>A0AA41W6X0</accession>
<dbReference type="Proteomes" id="UP001165393">
    <property type="component" value="Unassembled WGS sequence"/>
</dbReference>
<gene>
    <name evidence="5" type="ORF">NAF29_11060</name>
</gene>
<dbReference type="Pfam" id="PF01156">
    <property type="entry name" value="IU_nuc_hydro"/>
    <property type="match status" value="1"/>
</dbReference>
<feature type="chain" id="PRO_5041448038" evidence="3">
    <location>
        <begin position="19"/>
        <end position="366"/>
    </location>
</feature>
<dbReference type="SUPFAM" id="SSF53590">
    <property type="entry name" value="Nucleoside hydrolase"/>
    <property type="match status" value="1"/>
</dbReference>
<dbReference type="InterPro" id="IPR036452">
    <property type="entry name" value="Ribo_hydro-like"/>
</dbReference>
<dbReference type="RefSeq" id="WP_251261625.1">
    <property type="nucleotide sequence ID" value="NZ_JAMQGP010000004.1"/>
</dbReference>
<feature type="signal peptide" evidence="3">
    <location>
        <begin position="1"/>
        <end position="18"/>
    </location>
</feature>
<protein>
    <submittedName>
        <fullName evidence="5">Nucleoside hydrolase</fullName>
    </submittedName>
</protein>
<keyword evidence="6" id="KW-1185">Reference proteome</keyword>
<dbReference type="AlphaFoldDB" id="A0AA41W6X0"/>
<evidence type="ECO:0000256" key="3">
    <source>
        <dbReference type="SAM" id="SignalP"/>
    </source>
</evidence>
<dbReference type="GO" id="GO:0008477">
    <property type="term" value="F:purine nucleosidase activity"/>
    <property type="evidence" value="ECO:0007669"/>
    <property type="project" value="TreeGrafter"/>
</dbReference>
<evidence type="ECO:0000256" key="1">
    <source>
        <dbReference type="ARBA" id="ARBA00022801"/>
    </source>
</evidence>
<dbReference type="PANTHER" id="PTHR12304">
    <property type="entry name" value="INOSINE-URIDINE PREFERRING NUCLEOSIDE HYDROLASE"/>
    <property type="match status" value="1"/>
</dbReference>
<dbReference type="Gene3D" id="3.90.245.10">
    <property type="entry name" value="Ribonucleoside hydrolase-like"/>
    <property type="match status" value="1"/>
</dbReference>
<dbReference type="InterPro" id="IPR001910">
    <property type="entry name" value="Inosine/uridine_hydrolase_dom"/>
</dbReference>
<reference evidence="5 6" key="1">
    <citation type="journal article" date="2013" name="Antonie Van Leeuwenhoek">
        <title>Echinimonas agarilytica gen. nov., sp. nov., a new gammaproteobacterium isolated from the sea urchin Strongylocentrotus intermedius.</title>
        <authorList>
            <person name="Nedashkovskaya O.I."/>
            <person name="Stenkova A.M."/>
            <person name="Zhukova N.V."/>
            <person name="Van Trappen S."/>
            <person name="Lee J.S."/>
            <person name="Kim S.B."/>
        </authorList>
    </citation>
    <scope>NUCLEOTIDE SEQUENCE [LARGE SCALE GENOMIC DNA]</scope>
    <source>
        <strain evidence="5 6">KMM 6351</strain>
    </source>
</reference>
<keyword evidence="1 5" id="KW-0378">Hydrolase</keyword>
<dbReference type="GO" id="GO:0005829">
    <property type="term" value="C:cytosol"/>
    <property type="evidence" value="ECO:0007669"/>
    <property type="project" value="TreeGrafter"/>
</dbReference>
<sequence length="366" mass="40497">MRRLIPWLLLVMSAPTLCAPVIFDNDMAIDDWAALLYLLHHPNADIKAITVASSGESRCQPGLSNTASLLDLVPNTASDIAFSCGDSEPLDGYAVFPEPWRVDSDTLSGVPLKPSSRTPSAMHAADLIHHTLMQQTESTVLIATGPLTNIAQWIERYPADIHKVERLVIMGGNLDVKGNIIVPGFTDGHPNTQAEWNIFVDPMSADLVFASDLNIELVGLDVTNSVRVTSKVAADFKRQVSTPAAQFWDDVLDKNDWFIESGEYYFWDTLAALIAMYPELCQGDFKQLKVRYELTQEPYLNTSDLTMSGTRWDGKPRQHLNAQSAGVLVPVKTGSMIKVCRTTDANYVFENFRQTLNGQTPKSLSH</sequence>
<evidence type="ECO:0000313" key="6">
    <source>
        <dbReference type="Proteomes" id="UP001165393"/>
    </source>
</evidence>
<dbReference type="PANTHER" id="PTHR12304:SF46">
    <property type="entry name" value="INOSINE-ADENOSINE-GUANOSINE-NUCLEOSIDE HYDROLASE"/>
    <property type="match status" value="1"/>
</dbReference>
<evidence type="ECO:0000256" key="2">
    <source>
        <dbReference type="ARBA" id="ARBA00023295"/>
    </source>
</evidence>
<dbReference type="EMBL" id="JAMQGP010000004">
    <property type="protein sequence ID" value="MCM2680205.1"/>
    <property type="molecule type" value="Genomic_DNA"/>
</dbReference>
<organism evidence="5 6">
    <name type="scientific">Echinimonas agarilytica</name>
    <dbReference type="NCBI Taxonomy" id="1215918"/>
    <lineage>
        <taxon>Bacteria</taxon>
        <taxon>Pseudomonadati</taxon>
        <taxon>Pseudomonadota</taxon>
        <taxon>Gammaproteobacteria</taxon>
        <taxon>Alteromonadales</taxon>
        <taxon>Echinimonadaceae</taxon>
        <taxon>Echinimonas</taxon>
    </lineage>
</organism>
<name>A0AA41W6X0_9GAMM</name>
<dbReference type="InterPro" id="IPR023186">
    <property type="entry name" value="IUNH"/>
</dbReference>
<dbReference type="GO" id="GO:0006152">
    <property type="term" value="P:purine nucleoside catabolic process"/>
    <property type="evidence" value="ECO:0007669"/>
    <property type="project" value="TreeGrafter"/>
</dbReference>
<comment type="caution">
    <text evidence="5">The sequence shown here is derived from an EMBL/GenBank/DDBJ whole genome shotgun (WGS) entry which is preliminary data.</text>
</comment>
<evidence type="ECO:0000313" key="5">
    <source>
        <dbReference type="EMBL" id="MCM2680205.1"/>
    </source>
</evidence>
<keyword evidence="3" id="KW-0732">Signal</keyword>
<evidence type="ECO:0000259" key="4">
    <source>
        <dbReference type="Pfam" id="PF01156"/>
    </source>
</evidence>
<feature type="domain" description="Inosine/uridine-preferring nucleoside hydrolase" evidence="4">
    <location>
        <begin position="21"/>
        <end position="301"/>
    </location>
</feature>
<keyword evidence="2" id="KW-0326">Glycosidase</keyword>
<proteinExistence type="predicted"/>